<gene>
    <name evidence="1" type="ORF">DFR45_11525</name>
</gene>
<sequence length="219" mass="24417">MRHNARMDDIVKQAMAKWPQVPACYGWLGLDARGRWYLRDEATQAAGPFPQSRGALITHEKLIAFIHRNYEPDEAGQWFFQNGPQRVFVELESAPLVWRVEDDFSVVAHTGRSATVRECVLDESGRLYLACDLETGQTLSADSEKWAAAPHSQPALPKSGRPPSFGIVHSLDILQAAQAVELGLWTPQELRQAELPARYGYVLSPLARHLGQTQACTTP</sequence>
<dbReference type="EMBL" id="QPJU01000015">
    <property type="protein sequence ID" value="RCX07331.1"/>
    <property type="molecule type" value="Genomic_DNA"/>
</dbReference>
<keyword evidence="2" id="KW-1185">Reference proteome</keyword>
<dbReference type="AlphaFoldDB" id="A0A369ADS2"/>
<proteinExistence type="predicted"/>
<dbReference type="InterPro" id="IPR021332">
    <property type="entry name" value="DUF2944"/>
</dbReference>
<dbReference type="Pfam" id="PF11161">
    <property type="entry name" value="DUF2944"/>
    <property type="match status" value="1"/>
</dbReference>
<accession>A0A369ADS2</accession>
<protein>
    <submittedName>
        <fullName evidence="1">DUF2946 family protein</fullName>
    </submittedName>
</protein>
<dbReference type="Proteomes" id="UP000252174">
    <property type="component" value="Unassembled WGS sequence"/>
</dbReference>
<evidence type="ECO:0000313" key="2">
    <source>
        <dbReference type="Proteomes" id="UP000252174"/>
    </source>
</evidence>
<organism evidence="1 2">
    <name type="scientific">Extensimonas vulgaris</name>
    <dbReference type="NCBI Taxonomy" id="1031594"/>
    <lineage>
        <taxon>Bacteria</taxon>
        <taxon>Pseudomonadati</taxon>
        <taxon>Pseudomonadota</taxon>
        <taxon>Betaproteobacteria</taxon>
        <taxon>Burkholderiales</taxon>
        <taxon>Comamonadaceae</taxon>
        <taxon>Extensimonas</taxon>
    </lineage>
</organism>
<comment type="caution">
    <text evidence="1">The sequence shown here is derived from an EMBL/GenBank/DDBJ whole genome shotgun (WGS) entry which is preliminary data.</text>
</comment>
<name>A0A369ADS2_9BURK</name>
<reference evidence="1 2" key="1">
    <citation type="submission" date="2018-07" db="EMBL/GenBank/DDBJ databases">
        <title>Genomic Encyclopedia of Type Strains, Phase IV (KMG-IV): sequencing the most valuable type-strain genomes for metagenomic binning, comparative biology and taxonomic classification.</title>
        <authorList>
            <person name="Goeker M."/>
        </authorList>
    </citation>
    <scope>NUCLEOTIDE SEQUENCE [LARGE SCALE GENOMIC DNA]</scope>
    <source>
        <strain evidence="1 2">DSM 100911</strain>
    </source>
</reference>
<evidence type="ECO:0000313" key="1">
    <source>
        <dbReference type="EMBL" id="RCX07331.1"/>
    </source>
</evidence>